<evidence type="ECO:0000313" key="2">
    <source>
        <dbReference type="Proteomes" id="UP000663851"/>
    </source>
</evidence>
<proteinExistence type="predicted"/>
<sequence>MFETKLPDEIILKSCCYLSWFDVINAFFNLNIRLNRTISGYLKHVSIGNDCNLQQFQRSCSFLLHHRSLLFLLIRTLTISNEGSPLAAKYFLSYIPIQDMLYLEKISMIEFTGEEILSYLDAIEKAGENMFQHLTTLHIDDPQYIQSGPYTLLKNLEQQTEYESTIISRILTGNNYRLKSIMINATELYMQFYMFESSVCSSITLLHLVEFSLWAELSAVWTLDELMILLRMMPALRRLSLNITARNADLLDGEQIRSVLSATNISHLDTFNYAVEYLGPSIEHGIIFNLPQKWLPQTIAFKFDSKCGKLEKELFATISIQQQQFYLTSLYIEGYYCGSAQLIELLITFESHLRKLHVAFDYLLNLINDVNNNTRLKTVMLHRYLVYLELNYIWESEVNSEDFSRVISFLVDNRNGLRHIKLFLVWHLEIFESIDDMKSLIKILSTFKHCKQLLSIVIYSCTFTNQSYKHGKTISLEHDFRNTTDLIFERNFHLECDSNNQVVQLWFEQITNNFQ</sequence>
<comment type="caution">
    <text evidence="1">The sequence shown here is derived from an EMBL/GenBank/DDBJ whole genome shotgun (WGS) entry which is preliminary data.</text>
</comment>
<reference evidence="1" key="1">
    <citation type="submission" date="2021-02" db="EMBL/GenBank/DDBJ databases">
        <authorList>
            <person name="Nowell W R."/>
        </authorList>
    </citation>
    <scope>NUCLEOTIDE SEQUENCE</scope>
</reference>
<accession>A0A820D7H6</accession>
<dbReference type="AlphaFoldDB" id="A0A820D7H6"/>
<protein>
    <recommendedName>
        <fullName evidence="3">F-box domain-containing protein</fullName>
    </recommendedName>
</protein>
<gene>
    <name evidence="1" type="ORF">HFQ381_LOCUS9071</name>
</gene>
<organism evidence="1 2">
    <name type="scientific">Rotaria socialis</name>
    <dbReference type="NCBI Taxonomy" id="392032"/>
    <lineage>
        <taxon>Eukaryota</taxon>
        <taxon>Metazoa</taxon>
        <taxon>Spiralia</taxon>
        <taxon>Gnathifera</taxon>
        <taxon>Rotifera</taxon>
        <taxon>Eurotatoria</taxon>
        <taxon>Bdelloidea</taxon>
        <taxon>Philodinida</taxon>
        <taxon>Philodinidae</taxon>
        <taxon>Rotaria</taxon>
    </lineage>
</organism>
<name>A0A820D7H6_9BILA</name>
<dbReference type="EMBL" id="CAJOBO010000466">
    <property type="protein sequence ID" value="CAF4228370.1"/>
    <property type="molecule type" value="Genomic_DNA"/>
</dbReference>
<evidence type="ECO:0008006" key="3">
    <source>
        <dbReference type="Google" id="ProtNLM"/>
    </source>
</evidence>
<evidence type="ECO:0000313" key="1">
    <source>
        <dbReference type="EMBL" id="CAF4228370.1"/>
    </source>
</evidence>
<dbReference type="Proteomes" id="UP000663851">
    <property type="component" value="Unassembled WGS sequence"/>
</dbReference>